<sequence length="156" mass="17520">MNILLIDDDADCLDGLATVLEPAGHQCDLFTVPEQALEAYQQKQFDVVVTDMKMPGLSGIDVLKRVRTINTEARVIIATGYGDVETAIAALNYGAYAFFGKPIDFNDLMETLEKIECELKGQKKEKMELARLAIEYARLKQAYEDLLKLLKDRSEK</sequence>
<accession>A0A4Y7RT92</accession>
<dbReference type="SMART" id="SM00448">
    <property type="entry name" value="REC"/>
    <property type="match status" value="1"/>
</dbReference>
<evidence type="ECO:0000256" key="8">
    <source>
        <dbReference type="PROSITE-ProRule" id="PRU00169"/>
    </source>
</evidence>
<dbReference type="InterPro" id="IPR039420">
    <property type="entry name" value="WalR-like"/>
</dbReference>
<keyword evidence="2 8" id="KW-0597">Phosphoprotein</keyword>
<evidence type="ECO:0000256" key="6">
    <source>
        <dbReference type="ARBA" id="ARBA00023163"/>
    </source>
</evidence>
<evidence type="ECO:0000256" key="2">
    <source>
        <dbReference type="ARBA" id="ARBA00022553"/>
    </source>
</evidence>
<dbReference type="Proteomes" id="UP000297597">
    <property type="component" value="Unassembled WGS sequence"/>
</dbReference>
<organism evidence="11 12">
    <name type="scientific">Pelotomaculum propionicicum</name>
    <dbReference type="NCBI Taxonomy" id="258475"/>
    <lineage>
        <taxon>Bacteria</taxon>
        <taxon>Bacillati</taxon>
        <taxon>Bacillota</taxon>
        <taxon>Clostridia</taxon>
        <taxon>Eubacteriales</taxon>
        <taxon>Desulfotomaculaceae</taxon>
        <taxon>Pelotomaculum</taxon>
    </lineage>
</organism>
<reference evidence="11 12" key="1">
    <citation type="journal article" date="2018" name="Environ. Microbiol.">
        <title>Novel energy conservation strategies and behaviour of Pelotomaculum schinkii driving syntrophic propionate catabolism.</title>
        <authorList>
            <person name="Hidalgo-Ahumada C.A.P."/>
            <person name="Nobu M.K."/>
            <person name="Narihiro T."/>
            <person name="Tamaki H."/>
            <person name="Liu W.T."/>
            <person name="Kamagata Y."/>
            <person name="Stams A.J.M."/>
            <person name="Imachi H."/>
            <person name="Sousa D.Z."/>
        </authorList>
    </citation>
    <scope>NUCLEOTIDE SEQUENCE [LARGE SCALE GENOMIC DNA]</scope>
    <source>
        <strain evidence="11 12">MGP</strain>
    </source>
</reference>
<dbReference type="PROSITE" id="PS50110">
    <property type="entry name" value="RESPONSE_REGULATORY"/>
    <property type="match status" value="1"/>
</dbReference>
<evidence type="ECO:0000313" key="11">
    <source>
        <dbReference type="EMBL" id="TEB11902.1"/>
    </source>
</evidence>
<dbReference type="AlphaFoldDB" id="A0A4Y7RT92"/>
<keyword evidence="4" id="KW-0805">Transcription regulation</keyword>
<keyword evidence="12" id="KW-1185">Reference proteome</keyword>
<evidence type="ECO:0000256" key="1">
    <source>
        <dbReference type="ARBA" id="ARBA00018672"/>
    </source>
</evidence>
<evidence type="ECO:0000256" key="5">
    <source>
        <dbReference type="ARBA" id="ARBA00023125"/>
    </source>
</evidence>
<gene>
    <name evidence="11" type="primary">zraR_2</name>
    <name evidence="11" type="ORF">Pmgp_01269</name>
</gene>
<dbReference type="OrthoDB" id="1684633at2"/>
<protein>
    <recommendedName>
        <fullName evidence="1">Stage 0 sporulation protein A homolog</fullName>
    </recommendedName>
</protein>
<feature type="coiled-coil region" evidence="9">
    <location>
        <begin position="105"/>
        <end position="156"/>
    </location>
</feature>
<dbReference type="RefSeq" id="WP_134213142.1">
    <property type="nucleotide sequence ID" value="NZ_QFFZ01000010.1"/>
</dbReference>
<feature type="domain" description="Response regulatory" evidence="10">
    <location>
        <begin position="2"/>
        <end position="116"/>
    </location>
</feature>
<evidence type="ECO:0000256" key="3">
    <source>
        <dbReference type="ARBA" id="ARBA00023012"/>
    </source>
</evidence>
<proteinExistence type="predicted"/>
<dbReference type="Gene3D" id="3.40.50.2300">
    <property type="match status" value="1"/>
</dbReference>
<evidence type="ECO:0000256" key="4">
    <source>
        <dbReference type="ARBA" id="ARBA00023015"/>
    </source>
</evidence>
<dbReference type="PANTHER" id="PTHR48111:SF1">
    <property type="entry name" value="TWO-COMPONENT RESPONSE REGULATOR ORR33"/>
    <property type="match status" value="1"/>
</dbReference>
<dbReference type="SUPFAM" id="SSF52172">
    <property type="entry name" value="CheY-like"/>
    <property type="match status" value="1"/>
</dbReference>
<feature type="modified residue" description="4-aspartylphosphate" evidence="8">
    <location>
        <position position="51"/>
    </location>
</feature>
<comment type="function">
    <text evidence="7">May play the central regulatory role in sporulation. It may be an element of the effector pathway responsible for the activation of sporulation genes in response to nutritional stress. Spo0A may act in concert with spo0H (a sigma factor) to control the expression of some genes that are critical to the sporulation process.</text>
</comment>
<dbReference type="EMBL" id="QFFZ01000010">
    <property type="protein sequence ID" value="TEB11902.1"/>
    <property type="molecule type" value="Genomic_DNA"/>
</dbReference>
<keyword evidence="5" id="KW-0238">DNA-binding</keyword>
<evidence type="ECO:0000259" key="10">
    <source>
        <dbReference type="PROSITE" id="PS50110"/>
    </source>
</evidence>
<dbReference type="GO" id="GO:0000976">
    <property type="term" value="F:transcription cis-regulatory region binding"/>
    <property type="evidence" value="ECO:0007669"/>
    <property type="project" value="TreeGrafter"/>
</dbReference>
<dbReference type="GO" id="GO:0000156">
    <property type="term" value="F:phosphorelay response regulator activity"/>
    <property type="evidence" value="ECO:0007669"/>
    <property type="project" value="TreeGrafter"/>
</dbReference>
<evidence type="ECO:0000256" key="9">
    <source>
        <dbReference type="SAM" id="Coils"/>
    </source>
</evidence>
<keyword evidence="3" id="KW-0902">Two-component regulatory system</keyword>
<keyword evidence="9" id="KW-0175">Coiled coil</keyword>
<evidence type="ECO:0000313" key="12">
    <source>
        <dbReference type="Proteomes" id="UP000297597"/>
    </source>
</evidence>
<dbReference type="PANTHER" id="PTHR48111">
    <property type="entry name" value="REGULATOR OF RPOS"/>
    <property type="match status" value="1"/>
</dbReference>
<dbReference type="GO" id="GO:0032993">
    <property type="term" value="C:protein-DNA complex"/>
    <property type="evidence" value="ECO:0007669"/>
    <property type="project" value="TreeGrafter"/>
</dbReference>
<dbReference type="InterPro" id="IPR011006">
    <property type="entry name" value="CheY-like_superfamily"/>
</dbReference>
<keyword evidence="6" id="KW-0804">Transcription</keyword>
<dbReference type="InterPro" id="IPR001789">
    <property type="entry name" value="Sig_transdc_resp-reg_receiver"/>
</dbReference>
<comment type="caution">
    <text evidence="11">The sequence shown here is derived from an EMBL/GenBank/DDBJ whole genome shotgun (WGS) entry which is preliminary data.</text>
</comment>
<dbReference type="GO" id="GO:0005829">
    <property type="term" value="C:cytosol"/>
    <property type="evidence" value="ECO:0007669"/>
    <property type="project" value="TreeGrafter"/>
</dbReference>
<name>A0A4Y7RT92_9FIRM</name>
<dbReference type="GO" id="GO:0006355">
    <property type="term" value="P:regulation of DNA-templated transcription"/>
    <property type="evidence" value="ECO:0007669"/>
    <property type="project" value="TreeGrafter"/>
</dbReference>
<dbReference type="Pfam" id="PF00072">
    <property type="entry name" value="Response_reg"/>
    <property type="match status" value="1"/>
</dbReference>
<evidence type="ECO:0000256" key="7">
    <source>
        <dbReference type="ARBA" id="ARBA00024867"/>
    </source>
</evidence>